<dbReference type="Ensembl" id="ENSSTOT00000041173.1">
    <property type="protein sequence ID" value="ENSSTOP00000031099.1"/>
    <property type="gene ID" value="ENSSTOG00000033781.1"/>
</dbReference>
<reference evidence="1" key="3">
    <citation type="submission" date="2025-09" db="UniProtKB">
        <authorList>
            <consortium name="Ensembl"/>
        </authorList>
    </citation>
    <scope>IDENTIFICATION</scope>
</reference>
<dbReference type="Proteomes" id="UP000005215">
    <property type="component" value="Unassembled WGS sequence"/>
</dbReference>
<organism evidence="1 2">
    <name type="scientific">Ictidomys tridecemlineatus</name>
    <name type="common">Thirteen-lined ground squirrel</name>
    <name type="synonym">Spermophilus tridecemlineatus</name>
    <dbReference type="NCBI Taxonomy" id="43179"/>
    <lineage>
        <taxon>Eukaryota</taxon>
        <taxon>Metazoa</taxon>
        <taxon>Chordata</taxon>
        <taxon>Craniata</taxon>
        <taxon>Vertebrata</taxon>
        <taxon>Euteleostomi</taxon>
        <taxon>Mammalia</taxon>
        <taxon>Eutheria</taxon>
        <taxon>Euarchontoglires</taxon>
        <taxon>Glires</taxon>
        <taxon>Rodentia</taxon>
        <taxon>Sciuromorpha</taxon>
        <taxon>Sciuridae</taxon>
        <taxon>Xerinae</taxon>
        <taxon>Marmotini</taxon>
        <taxon>Ictidomys</taxon>
    </lineage>
</organism>
<accession>A0A287DC42</accession>
<reference evidence="2" key="1">
    <citation type="submission" date="2011-11" db="EMBL/GenBank/DDBJ databases">
        <title>The Draft Genome of Spermophilus tridecemlineatus.</title>
        <authorList>
            <consortium name="The Broad Institute Genome Assembly &amp; Analysis Group"/>
            <consortium name="Computational R&amp;D Group"/>
            <consortium name="and Sequencing Platform"/>
            <person name="Di Palma F."/>
            <person name="Alfoldi J."/>
            <person name="Johnson J."/>
            <person name="Berlin A."/>
            <person name="Gnerre S."/>
            <person name="Jaffe D."/>
            <person name="MacCallum I."/>
            <person name="Young S."/>
            <person name="Walker B.J."/>
            <person name="Lindblad-Toh K."/>
        </authorList>
    </citation>
    <scope>NUCLEOTIDE SEQUENCE [LARGE SCALE GENOMIC DNA]</scope>
</reference>
<dbReference type="AlphaFoldDB" id="A0A287DC42"/>
<keyword evidence="2" id="KW-1185">Reference proteome</keyword>
<dbReference type="eggNOG" id="ENOG502SJZT">
    <property type="taxonomic scope" value="Eukaryota"/>
</dbReference>
<evidence type="ECO:0000313" key="1">
    <source>
        <dbReference type="Ensembl" id="ENSSTOP00000031099.1"/>
    </source>
</evidence>
<sequence>MKNELRRKYLTQVDALLQDAGCFEDPVAVSLQRALVTLWSLPPPESWIRCVLAQPTWPQHLEMTVCHCWGPAAV</sequence>
<evidence type="ECO:0000313" key="2">
    <source>
        <dbReference type="Proteomes" id="UP000005215"/>
    </source>
</evidence>
<dbReference type="InParanoid" id="A0A287DC42"/>
<protein>
    <submittedName>
        <fullName evidence="1">Uncharacterized protein</fullName>
    </submittedName>
</protein>
<dbReference type="EMBL" id="AGTP01044184">
    <property type="status" value="NOT_ANNOTATED_CDS"/>
    <property type="molecule type" value="Genomic_DNA"/>
</dbReference>
<dbReference type="EMBL" id="AGTP01044185">
    <property type="status" value="NOT_ANNOTATED_CDS"/>
    <property type="molecule type" value="Genomic_DNA"/>
</dbReference>
<proteinExistence type="predicted"/>
<name>A0A287DC42_ICTTR</name>
<reference evidence="1" key="2">
    <citation type="submission" date="2025-08" db="UniProtKB">
        <authorList>
            <consortium name="Ensembl"/>
        </authorList>
    </citation>
    <scope>IDENTIFICATION</scope>
</reference>